<organism evidence="1 2">
    <name type="scientific">Paenibacillus endophyticus</name>
    <dbReference type="NCBI Taxonomy" id="1294268"/>
    <lineage>
        <taxon>Bacteria</taxon>
        <taxon>Bacillati</taxon>
        <taxon>Bacillota</taxon>
        <taxon>Bacilli</taxon>
        <taxon>Bacillales</taxon>
        <taxon>Paenibacillaceae</taxon>
        <taxon>Paenibacillus</taxon>
    </lineage>
</organism>
<comment type="caution">
    <text evidence="1">The sequence shown here is derived from an EMBL/GenBank/DDBJ whole genome shotgun (WGS) entry which is preliminary data.</text>
</comment>
<reference evidence="1 2" key="1">
    <citation type="submission" date="2020-08" db="EMBL/GenBank/DDBJ databases">
        <title>Genomic Encyclopedia of Type Strains, Phase III (KMG-III): the genomes of soil and plant-associated and newly described type strains.</title>
        <authorList>
            <person name="Whitman W."/>
        </authorList>
    </citation>
    <scope>NUCLEOTIDE SEQUENCE [LARGE SCALE GENOMIC DNA]</scope>
    <source>
        <strain evidence="1 2">CECT 8234</strain>
    </source>
</reference>
<keyword evidence="2" id="KW-1185">Reference proteome</keyword>
<dbReference type="AlphaFoldDB" id="A0A7W5GCW0"/>
<evidence type="ECO:0000313" key="2">
    <source>
        <dbReference type="Proteomes" id="UP000518605"/>
    </source>
</evidence>
<gene>
    <name evidence="1" type="ORF">FHS16_005930</name>
</gene>
<dbReference type="Proteomes" id="UP000518605">
    <property type="component" value="Unassembled WGS sequence"/>
</dbReference>
<sequence length="100" mass="11724">MSKDIAYYMTRSYNFISEYIPESNNRTGYYFGLIEELPGCHAFGTTMVKMLKEIEVVKKEYFESRLKNNQFIPEPCDMSQRRPSHLSIQIRGVNINTTVN</sequence>
<dbReference type="RefSeq" id="WP_183570817.1">
    <property type="nucleotide sequence ID" value="NZ_CBCSLB010000029.1"/>
</dbReference>
<dbReference type="Gene3D" id="3.30.160.250">
    <property type="match status" value="1"/>
</dbReference>
<dbReference type="SUPFAM" id="SSF143100">
    <property type="entry name" value="TTHA1013/TTHA0281-like"/>
    <property type="match status" value="1"/>
</dbReference>
<proteinExistence type="predicted"/>
<dbReference type="InterPro" id="IPR035069">
    <property type="entry name" value="TTHA1013/TTHA0281-like"/>
</dbReference>
<evidence type="ECO:0000313" key="1">
    <source>
        <dbReference type="EMBL" id="MBB3155814.1"/>
    </source>
</evidence>
<protein>
    <submittedName>
        <fullName evidence="1">Putative RNase H-like HicB family nuclease</fullName>
    </submittedName>
</protein>
<accession>A0A7W5GCW0</accession>
<name>A0A7W5GCW0_9BACL</name>
<dbReference type="EMBL" id="JACHXW010000029">
    <property type="protein sequence ID" value="MBB3155814.1"/>
    <property type="molecule type" value="Genomic_DNA"/>
</dbReference>